<dbReference type="PANTHER" id="PTHR11573">
    <property type="entry name" value="RIBONUCLEOSIDE-DIPHOSPHATE REDUCTASE LARGE CHAIN"/>
    <property type="match status" value="1"/>
</dbReference>
<keyword evidence="5 10" id="KW-0067">ATP-binding</keyword>
<dbReference type="Gene3D" id="3.20.70.20">
    <property type="match status" value="1"/>
</dbReference>
<evidence type="ECO:0000256" key="10">
    <source>
        <dbReference type="PROSITE-ProRule" id="PRU00492"/>
    </source>
</evidence>
<keyword evidence="6 11" id="KW-0560">Oxidoreductase</keyword>
<dbReference type="Pfam" id="PF02867">
    <property type="entry name" value="Ribonuc_red_lgC"/>
    <property type="match status" value="1"/>
</dbReference>
<keyword evidence="8" id="KW-1015">Disulfide bond</keyword>
<dbReference type="RefSeq" id="WP_067370522.1">
    <property type="nucleotide sequence ID" value="NZ_BAAAFS010000007.1"/>
</dbReference>
<dbReference type="EMBL" id="VXKB01000008">
    <property type="protein sequence ID" value="KAA8712992.1"/>
    <property type="molecule type" value="Genomic_DNA"/>
</dbReference>
<dbReference type="EC" id="1.17.4.1" evidence="2 11"/>
<dbReference type="InterPro" id="IPR008926">
    <property type="entry name" value="RNR_R1-su_N"/>
</dbReference>
<comment type="caution">
    <text evidence="14">The sequence shown here is derived from an EMBL/GenBank/DDBJ whole genome shotgun (WGS) entry which is preliminary data.</text>
</comment>
<keyword evidence="4 10" id="KW-0547">Nucleotide-binding</keyword>
<organism evidence="14 15">
    <name type="scientific">Morganella psychrotolerans</name>
    <dbReference type="NCBI Taxonomy" id="368603"/>
    <lineage>
        <taxon>Bacteria</taxon>
        <taxon>Pseudomonadati</taxon>
        <taxon>Pseudomonadota</taxon>
        <taxon>Gammaproteobacteria</taxon>
        <taxon>Enterobacterales</taxon>
        <taxon>Morganellaceae</taxon>
        <taxon>Morganella</taxon>
    </lineage>
</organism>
<dbReference type="InterPro" id="IPR005144">
    <property type="entry name" value="ATP-cone_dom"/>
</dbReference>
<dbReference type="SUPFAM" id="SSF51998">
    <property type="entry name" value="PFL-like glycyl radical enzymes"/>
    <property type="match status" value="1"/>
</dbReference>
<evidence type="ECO:0000256" key="11">
    <source>
        <dbReference type="RuleBase" id="RU003410"/>
    </source>
</evidence>
<evidence type="ECO:0000256" key="5">
    <source>
        <dbReference type="ARBA" id="ARBA00022840"/>
    </source>
</evidence>
<dbReference type="PROSITE" id="PS00089">
    <property type="entry name" value="RIBORED_LARGE"/>
    <property type="match status" value="1"/>
</dbReference>
<evidence type="ECO:0000256" key="12">
    <source>
        <dbReference type="SAM" id="MobiDB-lite"/>
    </source>
</evidence>
<evidence type="ECO:0000259" key="13">
    <source>
        <dbReference type="PROSITE" id="PS51161"/>
    </source>
</evidence>
<comment type="catalytic activity">
    <reaction evidence="9 11">
        <text>a 2'-deoxyribonucleoside 5'-diphosphate + [thioredoxin]-disulfide + H2O = a ribonucleoside 5'-diphosphate + [thioredoxin]-dithiol</text>
        <dbReference type="Rhea" id="RHEA:23252"/>
        <dbReference type="Rhea" id="RHEA-COMP:10698"/>
        <dbReference type="Rhea" id="RHEA-COMP:10700"/>
        <dbReference type="ChEBI" id="CHEBI:15377"/>
        <dbReference type="ChEBI" id="CHEBI:29950"/>
        <dbReference type="ChEBI" id="CHEBI:50058"/>
        <dbReference type="ChEBI" id="CHEBI:57930"/>
        <dbReference type="ChEBI" id="CHEBI:73316"/>
        <dbReference type="EC" id="1.17.4.1"/>
    </reaction>
</comment>
<feature type="region of interest" description="Disordered" evidence="12">
    <location>
        <begin position="735"/>
        <end position="762"/>
    </location>
</feature>
<accession>A0A5M9QYU8</accession>
<dbReference type="NCBIfam" id="NF006578">
    <property type="entry name" value="PRK09103.1"/>
    <property type="match status" value="1"/>
</dbReference>
<dbReference type="Proteomes" id="UP000322181">
    <property type="component" value="Unassembled WGS sequence"/>
</dbReference>
<dbReference type="InterPro" id="IPR013509">
    <property type="entry name" value="RNR_lsu_N"/>
</dbReference>
<feature type="domain" description="ATP-cone" evidence="13">
    <location>
        <begin position="3"/>
        <end position="93"/>
    </location>
</feature>
<evidence type="ECO:0000256" key="6">
    <source>
        <dbReference type="ARBA" id="ARBA00023002"/>
    </source>
</evidence>
<evidence type="ECO:0000256" key="4">
    <source>
        <dbReference type="ARBA" id="ARBA00022741"/>
    </source>
</evidence>
<dbReference type="PRINTS" id="PR01183">
    <property type="entry name" value="RIBORDTASEM1"/>
</dbReference>
<dbReference type="GO" id="GO:0009263">
    <property type="term" value="P:deoxyribonucleotide biosynthetic process"/>
    <property type="evidence" value="ECO:0007669"/>
    <property type="project" value="UniProtKB-KW"/>
</dbReference>
<dbReference type="OrthoDB" id="9762933at2"/>
<dbReference type="GO" id="GO:0004748">
    <property type="term" value="F:ribonucleoside-diphosphate reductase activity, thioredoxin disulfide as acceptor"/>
    <property type="evidence" value="ECO:0007669"/>
    <property type="project" value="UniProtKB-EC"/>
</dbReference>
<dbReference type="Gene3D" id="1.10.1650.20">
    <property type="match status" value="1"/>
</dbReference>
<dbReference type="InterPro" id="IPR013346">
    <property type="entry name" value="NrdE_NrdA_C"/>
</dbReference>
<evidence type="ECO:0000256" key="8">
    <source>
        <dbReference type="ARBA" id="ARBA00023157"/>
    </source>
</evidence>
<dbReference type="Pfam" id="PF03477">
    <property type="entry name" value="ATP-cone"/>
    <property type="match status" value="1"/>
</dbReference>
<dbReference type="InterPro" id="IPR000788">
    <property type="entry name" value="RNR_lg_C"/>
</dbReference>
<dbReference type="InterPro" id="IPR039718">
    <property type="entry name" value="Rrm1"/>
</dbReference>
<gene>
    <name evidence="14" type="primary">nrdA</name>
    <name evidence="14" type="ORF">F4V73_17910</name>
</gene>
<keyword evidence="3" id="KW-0021">Allosteric enzyme</keyword>
<comment type="function">
    <text evidence="11">Provides the precursors necessary for DNA synthesis. Catalyzes the biosynthesis of deoxyribonucleotides from the corresponding ribonucleotides.</text>
</comment>
<dbReference type="SUPFAM" id="SSF48168">
    <property type="entry name" value="R1 subunit of ribonucleotide reductase, N-terminal domain"/>
    <property type="match status" value="1"/>
</dbReference>
<protein>
    <recommendedName>
        <fullName evidence="2 11">Ribonucleoside-diphosphate reductase</fullName>
        <ecNumber evidence="2 11">1.17.4.1</ecNumber>
    </recommendedName>
</protein>
<evidence type="ECO:0000256" key="2">
    <source>
        <dbReference type="ARBA" id="ARBA00012274"/>
    </source>
</evidence>
<evidence type="ECO:0000256" key="9">
    <source>
        <dbReference type="ARBA" id="ARBA00047754"/>
    </source>
</evidence>
<dbReference type="PROSITE" id="PS51161">
    <property type="entry name" value="ATP_CONE"/>
    <property type="match status" value="1"/>
</dbReference>
<evidence type="ECO:0000256" key="3">
    <source>
        <dbReference type="ARBA" id="ARBA00022533"/>
    </source>
</evidence>
<comment type="similarity">
    <text evidence="1 11">Belongs to the ribonucleoside diphosphate reductase large chain family.</text>
</comment>
<dbReference type="Pfam" id="PF00317">
    <property type="entry name" value="Ribonuc_red_lgN"/>
    <property type="match status" value="1"/>
</dbReference>
<evidence type="ECO:0000313" key="15">
    <source>
        <dbReference type="Proteomes" id="UP000322181"/>
    </source>
</evidence>
<evidence type="ECO:0000256" key="1">
    <source>
        <dbReference type="ARBA" id="ARBA00010406"/>
    </source>
</evidence>
<evidence type="ECO:0000256" key="7">
    <source>
        <dbReference type="ARBA" id="ARBA00023116"/>
    </source>
</evidence>
<proteinExistence type="inferred from homology"/>
<dbReference type="GO" id="GO:0005524">
    <property type="term" value="F:ATP binding"/>
    <property type="evidence" value="ECO:0007669"/>
    <property type="project" value="UniProtKB-UniRule"/>
</dbReference>
<dbReference type="UniPathway" id="UPA00326"/>
<dbReference type="PANTHER" id="PTHR11573:SF6">
    <property type="entry name" value="RIBONUCLEOSIDE-DIPHOSPHATE REDUCTASE LARGE SUBUNIT"/>
    <property type="match status" value="1"/>
</dbReference>
<evidence type="ECO:0000313" key="14">
    <source>
        <dbReference type="EMBL" id="KAA8712992.1"/>
    </source>
</evidence>
<dbReference type="NCBIfam" id="TIGR02506">
    <property type="entry name" value="NrdE_NrdA"/>
    <property type="match status" value="1"/>
</dbReference>
<sequence>MTSLVTKRDGSQEPFDTEKFNRVAMYGTAGISGVSASAIAMKVHISAKDGIRTTDIHSLMVKAAADLISAESPNYSQVAARLNIGLIRKEALGQYGYPALLGHIQKNVFRKVYDKDLLKYYSVDEINELGEYMKPERDELFGYAATVQLRGKYLAQNRVTGELHEAPQHVYMLASMCFFQHWEKPSRMQMVKEFYDAVSMFKLSLPTPIMSGLRTQTRQFSSCVVMEAGDSLPSINATANAIVNYVSQRAGIGLGFGAIRALGSEIRGGEANHTGTIPFLKYFQAAVKSCSQGGVRGGAATAFYPLWHREAESLLVLKNNRGVEENRVRHMDYGVMINGLLYKRLIGGGKISLFSPNDVPSMYDAFFADQDEFARLYEAAEADESIERITVPAVELFSAMMQERASTGRIYIANVDHMNTHGAFRPEVAPVRQSNLCMEIALPTKPLEFADDPDGEISLCTLSAINFGAIESLDELEHLSHLIVAALDSLLDYQNYPMKAAERSTRSRRSLGVGATNLAYYLAKNGYKYSDTAGDQFIHDTFEAMQYYLLKASNHLAKCFGACPAFGETRYASGELPIDHYRKQLDTAATGVTEPLKMDWEALRADIRRYGLRNSTVSALMPCETSSQITNSTNGIEPPRGAVTVKMSKEGAVRMVVPEYERLKDQYEYLWEMGGNKGYLTKIAIMQKFVDQAISANTNYDPEIYPNGRVPMEELLRDLLLAYSMGVKTLYYHNTRDRSGEEDERETPTAPAGDDCGDSCKI</sequence>
<dbReference type="AlphaFoldDB" id="A0A5M9QYU8"/>
<dbReference type="FunFam" id="1.10.1650.20:FF:000001">
    <property type="entry name" value="Ribonucleoside-diphosphate reductase"/>
    <property type="match status" value="1"/>
</dbReference>
<dbReference type="GO" id="GO:0005971">
    <property type="term" value="C:ribonucleoside-diphosphate reductase complex"/>
    <property type="evidence" value="ECO:0007669"/>
    <property type="project" value="TreeGrafter"/>
</dbReference>
<keyword evidence="7 11" id="KW-0215">Deoxyribonucleotide synthesis</keyword>
<name>A0A5M9QYU8_9GAMM</name>
<reference evidence="14 15" key="1">
    <citation type="submission" date="2019-09" db="EMBL/GenBank/DDBJ databases">
        <title>Draft genome sequence of various Type strains from the CCUG.</title>
        <authorList>
            <person name="Pineiro-Iglesias B."/>
            <person name="Tunovic T."/>
            <person name="Unosson C."/>
            <person name="Inganas E."/>
            <person name="Ohlen M."/>
            <person name="Cardew S."/>
            <person name="Jensie-Markopoulos S."/>
            <person name="Salva-Serra F."/>
            <person name="Jaen-Luchoro D."/>
            <person name="Karlsson R."/>
            <person name="Svensson-Stadler L."/>
            <person name="Chun J."/>
            <person name="Moore E."/>
        </authorList>
    </citation>
    <scope>NUCLEOTIDE SEQUENCE [LARGE SCALE GENOMIC DNA]</scope>
    <source>
        <strain evidence="14 15">CCUG 53682T</strain>
    </source>
</reference>